<feature type="region of interest" description="Disordered" evidence="1">
    <location>
        <begin position="218"/>
        <end position="277"/>
    </location>
</feature>
<dbReference type="EnsemblMetazoa" id="CPIJ019849-RA">
    <property type="protein sequence ID" value="CPIJ019849-PA"/>
    <property type="gene ID" value="CPIJ019849"/>
</dbReference>
<accession>B0XKL2</accession>
<proteinExistence type="predicted"/>
<protein>
    <recommendedName>
        <fullName evidence="6">Odorant receptor</fullName>
    </recommendedName>
</protein>
<keyword evidence="2" id="KW-1133">Transmembrane helix</keyword>
<dbReference type="InParanoid" id="B0XKL2"/>
<organism>
    <name type="scientific">Culex quinquefasciatus</name>
    <name type="common">Southern house mosquito</name>
    <name type="synonym">Culex pungens</name>
    <dbReference type="NCBI Taxonomy" id="7176"/>
    <lineage>
        <taxon>Eukaryota</taxon>
        <taxon>Metazoa</taxon>
        <taxon>Ecdysozoa</taxon>
        <taxon>Arthropoda</taxon>
        <taxon>Hexapoda</taxon>
        <taxon>Insecta</taxon>
        <taxon>Pterygota</taxon>
        <taxon>Neoptera</taxon>
        <taxon>Endopterygota</taxon>
        <taxon>Diptera</taxon>
        <taxon>Nematocera</taxon>
        <taxon>Culicoidea</taxon>
        <taxon>Culicidae</taxon>
        <taxon>Culicinae</taxon>
        <taxon>Culicini</taxon>
        <taxon>Culex</taxon>
        <taxon>Culex</taxon>
    </lineage>
</organism>
<dbReference type="KEGG" id="cqu:CpipJ_CPIJ019849"/>
<dbReference type="OrthoDB" id="6765072at2759"/>
<dbReference type="VEuPathDB" id="VectorBase:CQUJHB011010"/>
<dbReference type="eggNOG" id="KOG4579">
    <property type="taxonomic scope" value="Eukaryota"/>
</dbReference>
<name>B0XKL2_CULQU</name>
<evidence type="ECO:0008006" key="6">
    <source>
        <dbReference type="Google" id="ProtNLM"/>
    </source>
</evidence>
<evidence type="ECO:0000256" key="1">
    <source>
        <dbReference type="SAM" id="MobiDB-lite"/>
    </source>
</evidence>
<dbReference type="AlphaFoldDB" id="B0XKL2"/>
<dbReference type="EMBL" id="DS233882">
    <property type="protein sequence ID" value="EDS32088.1"/>
    <property type="molecule type" value="Genomic_DNA"/>
</dbReference>
<keyword evidence="2" id="KW-0812">Transmembrane</keyword>
<gene>
    <name evidence="4" type="primary">6054233</name>
    <name evidence="3" type="ORF">CpipJ_CPIJ019849</name>
</gene>
<feature type="compositionally biased region" description="Low complexity" evidence="1">
    <location>
        <begin position="249"/>
        <end position="262"/>
    </location>
</feature>
<dbReference type="VEuPathDB" id="VectorBase:CQUJHB020375"/>
<reference evidence="3" key="1">
    <citation type="submission" date="2007-03" db="EMBL/GenBank/DDBJ databases">
        <title>Annotation of Culex pipiens quinquefasciatus.</title>
        <authorList>
            <consortium name="The Broad Institute Genome Sequencing Platform"/>
            <person name="Atkinson P.W."/>
            <person name="Hemingway J."/>
            <person name="Christensen B.M."/>
            <person name="Higgs S."/>
            <person name="Kodira C."/>
            <person name="Hannick L."/>
            <person name="Megy K."/>
            <person name="O'Leary S."/>
            <person name="Pearson M."/>
            <person name="Haas B.J."/>
            <person name="Mauceli E."/>
            <person name="Wortman J.R."/>
            <person name="Lee N.H."/>
            <person name="Guigo R."/>
            <person name="Stanke M."/>
            <person name="Alvarado L."/>
            <person name="Amedeo P."/>
            <person name="Antoine C.H."/>
            <person name="Arensburger P."/>
            <person name="Bidwell S.L."/>
            <person name="Crawford M."/>
            <person name="Camaro F."/>
            <person name="Devon K."/>
            <person name="Engels R."/>
            <person name="Hammond M."/>
            <person name="Howarth C."/>
            <person name="Koehrsen M."/>
            <person name="Lawson D."/>
            <person name="Montgomery P."/>
            <person name="Nene V."/>
            <person name="Nusbaum C."/>
            <person name="Puiu D."/>
            <person name="Romero-Severson J."/>
            <person name="Severson D.W."/>
            <person name="Shumway M."/>
            <person name="Sisk P."/>
            <person name="Stolte C."/>
            <person name="Zeng Q."/>
            <person name="Eisenstadt E."/>
            <person name="Fraser-Liggett C."/>
            <person name="Strausberg R."/>
            <person name="Galagan J."/>
            <person name="Birren B."/>
            <person name="Collins F.H."/>
        </authorList>
    </citation>
    <scope>NUCLEOTIDE SEQUENCE [LARGE SCALE GENOMIC DNA]</scope>
    <source>
        <strain evidence="3">JHB</strain>
    </source>
</reference>
<keyword evidence="5" id="KW-1185">Reference proteome</keyword>
<feature type="transmembrane region" description="Helical" evidence="2">
    <location>
        <begin position="55"/>
        <end position="79"/>
    </location>
</feature>
<dbReference type="STRING" id="7176.B0XKL2"/>
<evidence type="ECO:0000313" key="5">
    <source>
        <dbReference type="Proteomes" id="UP000002320"/>
    </source>
</evidence>
<dbReference type="Proteomes" id="UP000002320">
    <property type="component" value="Unassembled WGS sequence"/>
</dbReference>
<evidence type="ECO:0000313" key="3">
    <source>
        <dbReference type="EMBL" id="EDS32088.1"/>
    </source>
</evidence>
<keyword evidence="2" id="KW-0472">Membrane</keyword>
<evidence type="ECO:0000313" key="4">
    <source>
        <dbReference type="EnsemblMetazoa" id="CPIJ019849-PA"/>
    </source>
</evidence>
<evidence type="ECO:0000256" key="2">
    <source>
        <dbReference type="SAM" id="Phobius"/>
    </source>
</evidence>
<dbReference type="VEuPathDB" id="VectorBase:CPIJ019849"/>
<reference evidence="4" key="2">
    <citation type="submission" date="2020-05" db="UniProtKB">
        <authorList>
            <consortium name="EnsemblMetazoa"/>
        </authorList>
    </citation>
    <scope>IDENTIFICATION</scope>
    <source>
        <strain evidence="4">JHB</strain>
    </source>
</reference>
<dbReference type="HOGENOM" id="CLU_866700_0_0_1"/>
<sequence>MPIGAYVDAFANEVQELNSVMTHPKPDQTAIRDHLNRIVKLHQLLNEYEAMLEDLYNVLILGKVGLNFFGIIIAIVVILKSNDRMAYIFFALMFEQLTQVCLMGTIVTVKVIPLWYLIHFIPISNNLFQNEQLLGHIYDINWYLVPADQMIFSYVMVLVTFFDVATPSPSCCSKNVNEERFGAGAKLAASATACQPTSSHSLVNGEAVKTTFPRFSPLCEDVTKSNPQPKPKMRPPSHFGNDITNTAANDGNNNSSNNNNNSGSGGGDDNNNNNNNRNTIVARLTEMGATMMFPKIAGRGIIRVVERCDDAKENSNLGNWG</sequence>